<protein>
    <submittedName>
        <fullName evidence="1">Uncharacterized protein</fullName>
    </submittedName>
</protein>
<dbReference type="EMBL" id="JALZWP010000003">
    <property type="protein sequence ID" value="MCL1627899.1"/>
    <property type="molecule type" value="Genomic_DNA"/>
</dbReference>
<evidence type="ECO:0000313" key="2">
    <source>
        <dbReference type="Proteomes" id="UP001202550"/>
    </source>
</evidence>
<proteinExistence type="predicted"/>
<accession>A0ABT0LZ53</accession>
<comment type="caution">
    <text evidence="1">The sequence shown here is derived from an EMBL/GenBank/DDBJ whole genome shotgun (WGS) entry which is preliminary data.</text>
</comment>
<name>A0ABT0LZ53_9RHOB</name>
<organism evidence="1 2">
    <name type="scientific">Roseinatronobacter domitianus</name>
    <dbReference type="NCBI Taxonomy" id="2940293"/>
    <lineage>
        <taxon>Bacteria</taxon>
        <taxon>Pseudomonadati</taxon>
        <taxon>Pseudomonadota</taxon>
        <taxon>Alphaproteobacteria</taxon>
        <taxon>Rhodobacterales</taxon>
        <taxon>Paracoccaceae</taxon>
        <taxon>Roseinatronobacter</taxon>
    </lineage>
</organism>
<gene>
    <name evidence="1" type="ORF">M3N55_04080</name>
</gene>
<keyword evidence="2" id="KW-1185">Reference proteome</keyword>
<evidence type="ECO:0000313" key="1">
    <source>
        <dbReference type="EMBL" id="MCL1627899.1"/>
    </source>
</evidence>
<dbReference type="RefSeq" id="WP_249056658.1">
    <property type="nucleotide sequence ID" value="NZ_JALZWP010000003.1"/>
</dbReference>
<sequence length="106" mass="10856">MIDELEARLAKLAAQHDVITYGKLAADLGLDGPGRIARLTTALETLMAQDTAAGRPLRAALVVGRATGGLPARGFFDKAQALGHDVSDPAGFHCAQLSACFGLAAG</sequence>
<reference evidence="1 2" key="1">
    <citation type="submission" date="2022-05" db="EMBL/GenBank/DDBJ databases">
        <title>Seasonal and diel survey of microbial diversity of the Tyrrhenian coast.</title>
        <authorList>
            <person name="Gattoni G."/>
            <person name="Corral P."/>
        </authorList>
    </citation>
    <scope>NUCLEOTIDE SEQUENCE [LARGE SCALE GENOMIC DNA]</scope>
    <source>
        <strain evidence="1 2">V10</strain>
    </source>
</reference>
<dbReference type="Proteomes" id="UP001202550">
    <property type="component" value="Unassembled WGS sequence"/>
</dbReference>